<dbReference type="FunFam" id="1.20.1740.10:FF:000004">
    <property type="entry name" value="Sodium:alanine symporter family protein"/>
    <property type="match status" value="1"/>
</dbReference>
<dbReference type="HOGENOM" id="CLU_024867_0_1_9"/>
<accession>F9DRP8</accession>
<evidence type="ECO:0000256" key="7">
    <source>
        <dbReference type="ARBA" id="ARBA00022989"/>
    </source>
</evidence>
<keyword evidence="7 9" id="KW-1133">Transmembrane helix</keyword>
<dbReference type="eggNOG" id="COG1115">
    <property type="taxonomic scope" value="Bacteria"/>
</dbReference>
<comment type="caution">
    <text evidence="10">The sequence shown here is derived from an EMBL/GenBank/DDBJ whole genome shotgun (WGS) entry which is preliminary data.</text>
</comment>
<dbReference type="Proteomes" id="UP000005316">
    <property type="component" value="Unassembled WGS sequence"/>
</dbReference>
<evidence type="ECO:0000256" key="9">
    <source>
        <dbReference type="RuleBase" id="RU363064"/>
    </source>
</evidence>
<evidence type="ECO:0000256" key="4">
    <source>
        <dbReference type="ARBA" id="ARBA00022475"/>
    </source>
</evidence>
<keyword evidence="6 9" id="KW-0769">Symport</keyword>
<dbReference type="OrthoDB" id="9804874at2"/>
<name>F9DRP8_9BACL</name>
<evidence type="ECO:0000256" key="6">
    <source>
        <dbReference type="ARBA" id="ARBA00022847"/>
    </source>
</evidence>
<evidence type="ECO:0000256" key="1">
    <source>
        <dbReference type="ARBA" id="ARBA00004651"/>
    </source>
</evidence>
<keyword evidence="4 9" id="KW-1003">Cell membrane</keyword>
<evidence type="ECO:0000313" key="11">
    <source>
        <dbReference type="Proteomes" id="UP000005316"/>
    </source>
</evidence>
<dbReference type="NCBIfam" id="TIGR00835">
    <property type="entry name" value="agcS"/>
    <property type="match status" value="1"/>
</dbReference>
<evidence type="ECO:0000313" key="10">
    <source>
        <dbReference type="EMBL" id="EGQ26551.1"/>
    </source>
</evidence>
<keyword evidence="5 9" id="KW-0812">Transmembrane</keyword>
<comment type="similarity">
    <text evidence="2 9">Belongs to the alanine or glycine:cation symporter (AGCS) (TC 2.A.25) family.</text>
</comment>
<feature type="transmembrane region" description="Helical" evidence="9">
    <location>
        <begin position="184"/>
        <end position="204"/>
    </location>
</feature>
<feature type="transmembrane region" description="Helical" evidence="9">
    <location>
        <begin position="382"/>
        <end position="404"/>
    </location>
</feature>
<feature type="transmembrane region" description="Helical" evidence="9">
    <location>
        <begin position="145"/>
        <end position="164"/>
    </location>
</feature>
<gene>
    <name evidence="10" type="primary">agcS</name>
    <name evidence="10" type="ORF">HMPREF9372_1478</name>
</gene>
<organism evidence="10 11">
    <name type="scientific">Sporosarcina newyorkensis 2681</name>
    <dbReference type="NCBI Taxonomy" id="1027292"/>
    <lineage>
        <taxon>Bacteria</taxon>
        <taxon>Bacillati</taxon>
        <taxon>Bacillota</taxon>
        <taxon>Bacilli</taxon>
        <taxon>Bacillales</taxon>
        <taxon>Caryophanaceae</taxon>
        <taxon>Sporosarcina</taxon>
    </lineage>
</organism>
<feature type="transmembrane region" description="Helical" evidence="9">
    <location>
        <begin position="410"/>
        <end position="430"/>
    </location>
</feature>
<keyword evidence="3 9" id="KW-0813">Transport</keyword>
<feature type="transmembrane region" description="Helical" evidence="9">
    <location>
        <begin position="343"/>
        <end position="366"/>
    </location>
</feature>
<dbReference type="STRING" id="759851.SAMN04244570_1932"/>
<dbReference type="AlphaFoldDB" id="F9DRP8"/>
<dbReference type="Pfam" id="PF01235">
    <property type="entry name" value="Na_Ala_symp"/>
    <property type="match status" value="1"/>
</dbReference>
<evidence type="ECO:0000256" key="3">
    <source>
        <dbReference type="ARBA" id="ARBA00022448"/>
    </source>
</evidence>
<evidence type="ECO:0000256" key="5">
    <source>
        <dbReference type="ARBA" id="ARBA00022692"/>
    </source>
</evidence>
<feature type="transmembrane region" description="Helical" evidence="9">
    <location>
        <begin position="300"/>
        <end position="323"/>
    </location>
</feature>
<evidence type="ECO:0000256" key="2">
    <source>
        <dbReference type="ARBA" id="ARBA00009261"/>
    </source>
</evidence>
<evidence type="ECO:0000256" key="8">
    <source>
        <dbReference type="ARBA" id="ARBA00023136"/>
    </source>
</evidence>
<comment type="subcellular location">
    <subcellularLocation>
        <location evidence="1 9">Cell membrane</location>
        <topology evidence="1 9">Multi-pass membrane protein</topology>
    </subcellularLocation>
</comment>
<proteinExistence type="inferred from homology"/>
<feature type="transmembrane region" description="Helical" evidence="9">
    <location>
        <begin position="211"/>
        <end position="230"/>
    </location>
</feature>
<feature type="transmembrane region" description="Helical" evidence="9">
    <location>
        <begin position="16"/>
        <end position="35"/>
    </location>
</feature>
<reference evidence="10 11" key="1">
    <citation type="submission" date="2011-04" db="EMBL/GenBank/DDBJ databases">
        <authorList>
            <person name="Muzny D."/>
            <person name="Qin X."/>
            <person name="Deng J."/>
            <person name="Jiang H."/>
            <person name="Liu Y."/>
            <person name="Qu J."/>
            <person name="Song X.-Z."/>
            <person name="Zhang L."/>
            <person name="Thornton R."/>
            <person name="Coyle M."/>
            <person name="Francisco L."/>
            <person name="Jackson L."/>
            <person name="Javaid M."/>
            <person name="Korchina V."/>
            <person name="Kovar C."/>
            <person name="Mata R."/>
            <person name="Mathew T."/>
            <person name="Ngo R."/>
            <person name="Nguyen L."/>
            <person name="Nguyen N."/>
            <person name="Okwuonu G."/>
            <person name="Ongeri F."/>
            <person name="Pham C."/>
            <person name="Simmons D."/>
            <person name="Wilczek-Boney K."/>
            <person name="Hale W."/>
            <person name="Jakkamsetti A."/>
            <person name="Pham P."/>
            <person name="Ruth R."/>
            <person name="San Lucas F."/>
            <person name="Warren J."/>
            <person name="Zhang J."/>
            <person name="Zhao Z."/>
            <person name="Zhou C."/>
            <person name="Zhu D."/>
            <person name="Lee S."/>
            <person name="Bess C."/>
            <person name="Blankenburg K."/>
            <person name="Forbes L."/>
            <person name="Fu Q."/>
            <person name="Gubbala S."/>
            <person name="Hirani K."/>
            <person name="Jayaseelan J.C."/>
            <person name="Lara F."/>
            <person name="Munidasa M."/>
            <person name="Palculict T."/>
            <person name="Patil S."/>
            <person name="Pu L.-L."/>
            <person name="Saada N."/>
            <person name="Tang L."/>
            <person name="Weissenberger G."/>
            <person name="Zhu Y."/>
            <person name="Hemphill L."/>
            <person name="Shang Y."/>
            <person name="Youmans B."/>
            <person name="Ayvaz T."/>
            <person name="Ross M."/>
            <person name="Santibanez J."/>
            <person name="Aqrawi P."/>
            <person name="Gross S."/>
            <person name="Joshi V."/>
            <person name="Fowler G."/>
            <person name="Nazareth L."/>
            <person name="Reid J."/>
            <person name="Worley K."/>
            <person name="Petrosino J."/>
            <person name="Highlander S."/>
            <person name="Gibbs R."/>
        </authorList>
    </citation>
    <scope>NUCLEOTIDE SEQUENCE [LARGE SCALE GENOMIC DNA]</scope>
    <source>
        <strain evidence="10 11">2681</strain>
    </source>
</reference>
<dbReference type="RefSeq" id="WP_009766345.1">
    <property type="nucleotide sequence ID" value="NZ_GL982997.1"/>
</dbReference>
<dbReference type="EMBL" id="AFPZ01000040">
    <property type="protein sequence ID" value="EGQ26551.1"/>
    <property type="molecule type" value="Genomic_DNA"/>
</dbReference>
<protein>
    <submittedName>
        <fullName evidence="10">AGCS family alanine/glycine:sodium (Na+) symporter</fullName>
    </submittedName>
</protein>
<dbReference type="PANTHER" id="PTHR30330:SF1">
    <property type="entry name" value="AMINO-ACID CARRIER PROTEIN ALST"/>
    <property type="match status" value="1"/>
</dbReference>
<dbReference type="PANTHER" id="PTHR30330">
    <property type="entry name" value="AGSS FAMILY TRANSPORTER, SODIUM-ALANINE"/>
    <property type="match status" value="1"/>
</dbReference>
<dbReference type="PRINTS" id="PR00175">
    <property type="entry name" value="NAALASMPORT"/>
</dbReference>
<dbReference type="GO" id="GO:0005886">
    <property type="term" value="C:plasma membrane"/>
    <property type="evidence" value="ECO:0007669"/>
    <property type="project" value="UniProtKB-SubCell"/>
</dbReference>
<dbReference type="InterPro" id="IPR001463">
    <property type="entry name" value="Na/Ala_symport"/>
</dbReference>
<dbReference type="GO" id="GO:0005283">
    <property type="term" value="F:amino acid:sodium symporter activity"/>
    <property type="evidence" value="ECO:0007669"/>
    <property type="project" value="InterPro"/>
</dbReference>
<sequence length="475" mass="51356">MFQNALDWLVGPANNFIWTYILIGLLLAVGVYFTIRTKFVQVRLFGEMFRLIVEKKEGNDGVSPFQAFTISAASRVGTGNVAGVALAIGIGGPGAVFWMWIIAIIGMATAFIESTLAQVYKVKDGEAFRGGPAYYMQKALGKRNLGIVFAILLTLSFGFIFNAVQSNTISQSFMDVFGIPDWGVGLGLVALTAIIIFGGVQRIVKVTQTIVPVMAVFYILVALFIVITNITQVPAMFMLIVEHAFGIKEIAGGGIGMAIMQGVRRGLFSNEAGMGSVPNAAATANVSHPAKQGLVQSLGVFFDTIIICSATAFIILLGGLYQSGETDGILLTQASMAVHVGSWAPYFVAVAIMFFAFSSVIGNYYYGETNIEFINANKGWKLLYQILVLVMVFFGAVAKVQVVWDMADLFMGMMAILNLIVILLLGKVAFQVLDDFTAQRRQGKNPVFKAETIPGLKGAECWEETPVDPEDGLRD</sequence>
<keyword evidence="8 9" id="KW-0472">Membrane</keyword>
<dbReference type="Gene3D" id="1.20.1740.10">
    <property type="entry name" value="Amino acid/polyamine transporter I"/>
    <property type="match status" value="1"/>
</dbReference>
<dbReference type="PROSITE" id="PS00873">
    <property type="entry name" value="NA_ALANINE_SYMP"/>
    <property type="match status" value="1"/>
</dbReference>